<reference evidence="3 4" key="1">
    <citation type="submission" date="2020-04" db="EMBL/GenBank/DDBJ databases">
        <authorList>
            <person name="De Canck E."/>
        </authorList>
    </citation>
    <scope>NUCLEOTIDE SEQUENCE [LARGE SCALE GENOMIC DNA]</scope>
    <source>
        <strain evidence="3 4">LMG 26845</strain>
    </source>
</reference>
<organism evidence="3 4">
    <name type="scientific">Achromobacter insuavis</name>
    <dbReference type="NCBI Taxonomy" id="1287735"/>
    <lineage>
        <taxon>Bacteria</taxon>
        <taxon>Pseudomonadati</taxon>
        <taxon>Pseudomonadota</taxon>
        <taxon>Betaproteobacteria</taxon>
        <taxon>Burkholderiales</taxon>
        <taxon>Alcaligenaceae</taxon>
        <taxon>Achromobacter</taxon>
    </lineage>
</organism>
<evidence type="ECO:0000313" key="3">
    <source>
        <dbReference type="EMBL" id="CAB3694406.1"/>
    </source>
</evidence>
<feature type="region of interest" description="Disordered" evidence="1">
    <location>
        <begin position="70"/>
        <end position="190"/>
    </location>
</feature>
<dbReference type="Proteomes" id="UP000507979">
    <property type="component" value="Unassembled WGS sequence"/>
</dbReference>
<keyword evidence="2" id="KW-0812">Transmembrane</keyword>
<dbReference type="EMBL" id="CADIJR010000068">
    <property type="protein sequence ID" value="CAB3694406.1"/>
    <property type="molecule type" value="Genomic_DNA"/>
</dbReference>
<feature type="compositionally biased region" description="Low complexity" evidence="1">
    <location>
        <begin position="76"/>
        <end position="123"/>
    </location>
</feature>
<dbReference type="RefSeq" id="WP_180180183.1">
    <property type="nucleotide sequence ID" value="NZ_CADIJR010000068.1"/>
</dbReference>
<feature type="transmembrane region" description="Helical" evidence="2">
    <location>
        <begin position="20"/>
        <end position="41"/>
    </location>
</feature>
<name>A0A6J5B6R6_9BURK</name>
<gene>
    <name evidence="3" type="ORF">LMG26845_04915</name>
</gene>
<protein>
    <submittedName>
        <fullName evidence="3">Uncharacterized protein</fullName>
    </submittedName>
</protein>
<dbReference type="AlphaFoldDB" id="A0A6J5B6R6"/>
<evidence type="ECO:0000256" key="1">
    <source>
        <dbReference type="SAM" id="MobiDB-lite"/>
    </source>
</evidence>
<proteinExistence type="predicted"/>
<keyword evidence="2" id="KW-0472">Membrane</keyword>
<evidence type="ECO:0000313" key="4">
    <source>
        <dbReference type="Proteomes" id="UP000507979"/>
    </source>
</evidence>
<accession>A0A6J5B6R6</accession>
<evidence type="ECO:0000256" key="2">
    <source>
        <dbReference type="SAM" id="Phobius"/>
    </source>
</evidence>
<keyword evidence="4" id="KW-1185">Reference proteome</keyword>
<dbReference type="GeneID" id="92900803"/>
<keyword evidence="2" id="KW-1133">Transmembrane helix</keyword>
<sequence>MSSVGTDALQGGPAAPRGRALAWWAAVLSCVLHGLAACLLWRVASEREAPPAPASIRQDDFFVELLPPEAAPQPAAPSARSAVASPTAPSAPISSESAKPSSPALPKSSTAPASEPAKPAMPRQAPPARTPAAQAPALSPPPPAAAGAAPPRDFRWRGEDAAAQGLPRARGEAKVDLAPRTPAEPSALAKGIARSARPRCRDAHADLGLLALPFLLADTVRDDGCKW</sequence>